<comment type="similarity">
    <text evidence="1">Belongs to the ANT/ATPSC lysine N-methyltransferase family.</text>
</comment>
<evidence type="ECO:0000256" key="2">
    <source>
        <dbReference type="ARBA" id="ARBA00022603"/>
    </source>
</evidence>
<dbReference type="GO" id="GO:0005739">
    <property type="term" value="C:mitochondrion"/>
    <property type="evidence" value="ECO:0007669"/>
    <property type="project" value="TreeGrafter"/>
</dbReference>
<proteinExistence type="inferred from homology"/>
<dbReference type="SUPFAM" id="SSF53335">
    <property type="entry name" value="S-adenosyl-L-methionine-dependent methyltransferases"/>
    <property type="match status" value="1"/>
</dbReference>
<name>A0A9P6PK74_9FUNG</name>
<evidence type="ECO:0000313" key="7">
    <source>
        <dbReference type="Proteomes" id="UP000726737"/>
    </source>
</evidence>
<evidence type="ECO:0000313" key="6">
    <source>
        <dbReference type="EMBL" id="KAG0248591.1"/>
    </source>
</evidence>
<evidence type="ECO:0000256" key="4">
    <source>
        <dbReference type="ARBA" id="ARBA00022691"/>
    </source>
</evidence>
<keyword evidence="3" id="KW-0808">Transferase</keyword>
<keyword evidence="2" id="KW-0489">Methyltransferase</keyword>
<dbReference type="EMBL" id="JAAAJA010000961">
    <property type="protein sequence ID" value="KAG0248591.1"/>
    <property type="molecule type" value="Genomic_DNA"/>
</dbReference>
<reference evidence="6" key="1">
    <citation type="journal article" date="2020" name="Fungal Divers.">
        <title>Resolving the Mortierellaceae phylogeny through synthesis of multi-gene phylogenetics and phylogenomics.</title>
        <authorList>
            <person name="Vandepol N."/>
            <person name="Liber J."/>
            <person name="Desiro A."/>
            <person name="Na H."/>
            <person name="Kennedy M."/>
            <person name="Barry K."/>
            <person name="Grigoriev I.V."/>
            <person name="Miller A.N."/>
            <person name="O'Donnell K."/>
            <person name="Stajich J.E."/>
            <person name="Bonito G."/>
        </authorList>
    </citation>
    <scope>NUCLEOTIDE SEQUENCE</scope>
    <source>
        <strain evidence="6">KOD948</strain>
    </source>
</reference>
<dbReference type="Gene3D" id="3.40.50.150">
    <property type="entry name" value="Vaccinia Virus protein VP39"/>
    <property type="match status" value="1"/>
</dbReference>
<dbReference type="OrthoDB" id="66144at2759"/>
<protein>
    <recommendedName>
        <fullName evidence="8">Methyltransferase domain-containing protein</fullName>
    </recommendedName>
</protein>
<evidence type="ECO:0000256" key="5">
    <source>
        <dbReference type="SAM" id="MobiDB-lite"/>
    </source>
</evidence>
<dbReference type="Proteomes" id="UP000726737">
    <property type="component" value="Unassembled WGS sequence"/>
</dbReference>
<keyword evidence="7" id="KW-1185">Reference proteome</keyword>
<dbReference type="PANTHER" id="PTHR13610">
    <property type="entry name" value="METHYLTRANSFERASE DOMAIN-CONTAINING PROTEIN"/>
    <property type="match status" value="1"/>
</dbReference>
<evidence type="ECO:0008006" key="8">
    <source>
        <dbReference type="Google" id="ProtNLM"/>
    </source>
</evidence>
<evidence type="ECO:0000256" key="1">
    <source>
        <dbReference type="ARBA" id="ARBA00010633"/>
    </source>
</evidence>
<dbReference type="GO" id="GO:0032259">
    <property type="term" value="P:methylation"/>
    <property type="evidence" value="ECO:0007669"/>
    <property type="project" value="UniProtKB-KW"/>
</dbReference>
<dbReference type="GO" id="GO:0016279">
    <property type="term" value="F:protein-lysine N-methyltransferase activity"/>
    <property type="evidence" value="ECO:0007669"/>
    <property type="project" value="InterPro"/>
</dbReference>
<dbReference type="PANTHER" id="PTHR13610:SF11">
    <property type="entry name" value="METHYLTRANSFERASE DOMAIN-CONTAINING PROTEIN"/>
    <property type="match status" value="1"/>
</dbReference>
<accession>A0A9P6PK74</accession>
<sequence>MSEGQESHGNIQEPDHIESSGEYDRYRDNPELLAETKLKTSRLFSFDWANGFVSPFRPTPRDILSNMLQHVHFSTPGKDTLLDLGCGDAVVLIQALETFPSSQLVRAIGVDLDKPLLETAKEGILQERKASATTNDEHDSILSRLELYHGDLTIKDESLTTILSPNELRGQCDRETTMRQLIDECSHIFVYLLPEALSKLAPLLLEAIEVTQKVVLSMRWEIPELAKYQVHGGVGQQYYVYDNKIPCVSLTEMEKNE</sequence>
<dbReference type="InterPro" id="IPR029063">
    <property type="entry name" value="SAM-dependent_MTases_sf"/>
</dbReference>
<dbReference type="InterPro" id="IPR026170">
    <property type="entry name" value="FAM173A/B"/>
</dbReference>
<dbReference type="GO" id="GO:1905706">
    <property type="term" value="P:regulation of mitochondrial ATP synthesis coupled proton transport"/>
    <property type="evidence" value="ECO:0007669"/>
    <property type="project" value="TreeGrafter"/>
</dbReference>
<organism evidence="6 7">
    <name type="scientific">Mortierella polycephala</name>
    <dbReference type="NCBI Taxonomy" id="41804"/>
    <lineage>
        <taxon>Eukaryota</taxon>
        <taxon>Fungi</taxon>
        <taxon>Fungi incertae sedis</taxon>
        <taxon>Mucoromycota</taxon>
        <taxon>Mortierellomycotina</taxon>
        <taxon>Mortierellomycetes</taxon>
        <taxon>Mortierellales</taxon>
        <taxon>Mortierellaceae</taxon>
        <taxon>Mortierella</taxon>
    </lineage>
</organism>
<dbReference type="AlphaFoldDB" id="A0A9P6PK74"/>
<feature type="compositionally biased region" description="Basic and acidic residues" evidence="5">
    <location>
        <begin position="13"/>
        <end position="23"/>
    </location>
</feature>
<evidence type="ECO:0000256" key="3">
    <source>
        <dbReference type="ARBA" id="ARBA00022679"/>
    </source>
</evidence>
<keyword evidence="4" id="KW-0949">S-adenosyl-L-methionine</keyword>
<dbReference type="CDD" id="cd02440">
    <property type="entry name" value="AdoMet_MTases"/>
    <property type="match status" value="1"/>
</dbReference>
<comment type="caution">
    <text evidence="6">The sequence shown here is derived from an EMBL/GenBank/DDBJ whole genome shotgun (WGS) entry which is preliminary data.</text>
</comment>
<feature type="region of interest" description="Disordered" evidence="5">
    <location>
        <begin position="1"/>
        <end position="23"/>
    </location>
</feature>
<gene>
    <name evidence="6" type="ORF">BG011_010119</name>
</gene>